<dbReference type="AlphaFoldDB" id="A0A4Y2PMF9"/>
<dbReference type="EMBL" id="BGPR01011684">
    <property type="protein sequence ID" value="GBN52474.1"/>
    <property type="molecule type" value="Genomic_DNA"/>
</dbReference>
<accession>A0A4Y2PMF9</accession>
<dbReference type="Proteomes" id="UP000499080">
    <property type="component" value="Unassembled WGS sequence"/>
</dbReference>
<keyword evidence="2" id="KW-1185">Reference proteome</keyword>
<evidence type="ECO:0000313" key="2">
    <source>
        <dbReference type="Proteomes" id="UP000499080"/>
    </source>
</evidence>
<proteinExistence type="predicted"/>
<reference evidence="1 2" key="1">
    <citation type="journal article" date="2019" name="Sci. Rep.">
        <title>Orb-weaving spider Araneus ventricosus genome elucidates the spidroin gene catalogue.</title>
        <authorList>
            <person name="Kono N."/>
            <person name="Nakamura H."/>
            <person name="Ohtoshi R."/>
            <person name="Moran D.A.P."/>
            <person name="Shinohara A."/>
            <person name="Yoshida Y."/>
            <person name="Fujiwara M."/>
            <person name="Mori M."/>
            <person name="Tomita M."/>
            <person name="Arakawa K."/>
        </authorList>
    </citation>
    <scope>NUCLEOTIDE SEQUENCE [LARGE SCALE GENOMIC DNA]</scope>
</reference>
<protein>
    <submittedName>
        <fullName evidence="1">Uncharacterized protein</fullName>
    </submittedName>
</protein>
<sequence>MTLWRTMLRHLTLMYISQYPPPDMGNSFCLVVRIFGSEPKGPRFYPAAKVVTRADKEHATTFSPTNRWQHQISGQFHLLLHSPDGSTTQLLQQRISPNSKPMTHFIAQKACDTFYSTQSL</sequence>
<comment type="caution">
    <text evidence="1">The sequence shown here is derived from an EMBL/GenBank/DDBJ whole genome shotgun (WGS) entry which is preliminary data.</text>
</comment>
<name>A0A4Y2PMF9_ARAVE</name>
<gene>
    <name evidence="1" type="ORF">AVEN_28062_1</name>
</gene>
<organism evidence="1 2">
    <name type="scientific">Araneus ventricosus</name>
    <name type="common">Orbweaver spider</name>
    <name type="synonym">Epeira ventricosa</name>
    <dbReference type="NCBI Taxonomy" id="182803"/>
    <lineage>
        <taxon>Eukaryota</taxon>
        <taxon>Metazoa</taxon>
        <taxon>Ecdysozoa</taxon>
        <taxon>Arthropoda</taxon>
        <taxon>Chelicerata</taxon>
        <taxon>Arachnida</taxon>
        <taxon>Araneae</taxon>
        <taxon>Araneomorphae</taxon>
        <taxon>Entelegynae</taxon>
        <taxon>Araneoidea</taxon>
        <taxon>Araneidae</taxon>
        <taxon>Araneus</taxon>
    </lineage>
</organism>
<evidence type="ECO:0000313" key="1">
    <source>
        <dbReference type="EMBL" id="GBN52474.1"/>
    </source>
</evidence>